<gene>
    <name evidence="1" type="ORF">Vadar_019550</name>
</gene>
<accession>A0ACB7XB34</accession>
<name>A0ACB7XB34_9ERIC</name>
<sequence>MALPSTLLVFIFISLIPPSFCCPVDQKQALLPFKSHIFNASNSSADSSLFGLDSWNSTNPDCCTCDRVVCDSSSRAVIALHLDSINPLLFLEPKILSPEELNLDENFFHAKIPEVIGNLTKLQHLSLQQNDFHAEIPSSLLKLNQLQVLDLSNNSLSMVIPPDIGNLSKISTLALSKNDFTGGIPPSIRNMSKLETLKLENNMLTGEIPSWLFTIKKLRNLLL</sequence>
<comment type="caution">
    <text evidence="1">The sequence shown here is derived from an EMBL/GenBank/DDBJ whole genome shotgun (WGS) entry which is preliminary data.</text>
</comment>
<protein>
    <submittedName>
        <fullName evidence="1">Uncharacterized protein</fullName>
    </submittedName>
</protein>
<proteinExistence type="predicted"/>
<dbReference type="Proteomes" id="UP000828048">
    <property type="component" value="Chromosome 6"/>
</dbReference>
<keyword evidence="2" id="KW-1185">Reference proteome</keyword>
<reference evidence="1 2" key="1">
    <citation type="journal article" date="2021" name="Hortic Res">
        <title>High-quality reference genome and annotation aids understanding of berry development for evergreen blueberry (Vaccinium darrowii).</title>
        <authorList>
            <person name="Yu J."/>
            <person name="Hulse-Kemp A.M."/>
            <person name="Babiker E."/>
            <person name="Staton M."/>
        </authorList>
    </citation>
    <scope>NUCLEOTIDE SEQUENCE [LARGE SCALE GENOMIC DNA]</scope>
    <source>
        <strain evidence="2">cv. NJ 8807/NJ 8810</strain>
        <tissue evidence="1">Young leaf</tissue>
    </source>
</reference>
<evidence type="ECO:0000313" key="1">
    <source>
        <dbReference type="EMBL" id="KAH7837919.1"/>
    </source>
</evidence>
<organism evidence="1 2">
    <name type="scientific">Vaccinium darrowii</name>
    <dbReference type="NCBI Taxonomy" id="229202"/>
    <lineage>
        <taxon>Eukaryota</taxon>
        <taxon>Viridiplantae</taxon>
        <taxon>Streptophyta</taxon>
        <taxon>Embryophyta</taxon>
        <taxon>Tracheophyta</taxon>
        <taxon>Spermatophyta</taxon>
        <taxon>Magnoliopsida</taxon>
        <taxon>eudicotyledons</taxon>
        <taxon>Gunneridae</taxon>
        <taxon>Pentapetalae</taxon>
        <taxon>asterids</taxon>
        <taxon>Ericales</taxon>
        <taxon>Ericaceae</taxon>
        <taxon>Vaccinioideae</taxon>
        <taxon>Vaccinieae</taxon>
        <taxon>Vaccinium</taxon>
    </lineage>
</organism>
<evidence type="ECO:0000313" key="2">
    <source>
        <dbReference type="Proteomes" id="UP000828048"/>
    </source>
</evidence>
<dbReference type="EMBL" id="CM037156">
    <property type="protein sequence ID" value="KAH7837919.1"/>
    <property type="molecule type" value="Genomic_DNA"/>
</dbReference>